<accession>A0A2T3ZK03</accession>
<dbReference type="AlphaFoldDB" id="A0A2T3ZK03"/>
<dbReference type="Proteomes" id="UP000240493">
    <property type="component" value="Unassembled WGS sequence"/>
</dbReference>
<dbReference type="EMBL" id="KZ679257">
    <property type="protein sequence ID" value="PTB45135.1"/>
    <property type="molecule type" value="Genomic_DNA"/>
</dbReference>
<reference evidence="1 2" key="1">
    <citation type="submission" date="2016-07" db="EMBL/GenBank/DDBJ databases">
        <title>Multiple horizontal gene transfer events from other fungi enriched the ability of initially mycotrophic Trichoderma (Ascomycota) to feed on dead plant biomass.</title>
        <authorList>
            <consortium name="DOE Joint Genome Institute"/>
            <person name="Aerts A."/>
            <person name="Atanasova L."/>
            <person name="Chenthamara K."/>
            <person name="Zhang J."/>
            <person name="Grujic M."/>
            <person name="Henrissat B."/>
            <person name="Kuo A."/>
            <person name="Salamov A."/>
            <person name="Lipzen A."/>
            <person name="Labutti K."/>
            <person name="Barry K."/>
            <person name="Miao Y."/>
            <person name="Rahimi M.J."/>
            <person name="Shen Q."/>
            <person name="Grigoriev I.V."/>
            <person name="Kubicek C.P."/>
            <person name="Druzhinina I.S."/>
        </authorList>
    </citation>
    <scope>NUCLEOTIDE SEQUENCE [LARGE SCALE GENOMIC DNA]</scope>
    <source>
        <strain evidence="1 2">CBS 433.97</strain>
    </source>
</reference>
<name>A0A2T3ZK03_TRIA4</name>
<evidence type="ECO:0000313" key="2">
    <source>
        <dbReference type="Proteomes" id="UP000240493"/>
    </source>
</evidence>
<proteinExistence type="predicted"/>
<sequence>MADTVLSVMTSTSASPSECLPAVLSSAMAIPTSTYLPLLRNKHSIPFMGLCGSLTAYNAVLACIYTELFCACWKKHAVSQVPPIAAP</sequence>
<protein>
    <submittedName>
        <fullName evidence="1">Uncharacterized protein</fullName>
    </submittedName>
</protein>
<evidence type="ECO:0000313" key="1">
    <source>
        <dbReference type="EMBL" id="PTB45135.1"/>
    </source>
</evidence>
<organism evidence="1 2">
    <name type="scientific">Trichoderma asperellum (strain ATCC 204424 / CBS 433.97 / NBRC 101777)</name>
    <dbReference type="NCBI Taxonomy" id="1042311"/>
    <lineage>
        <taxon>Eukaryota</taxon>
        <taxon>Fungi</taxon>
        <taxon>Dikarya</taxon>
        <taxon>Ascomycota</taxon>
        <taxon>Pezizomycotina</taxon>
        <taxon>Sordariomycetes</taxon>
        <taxon>Hypocreomycetidae</taxon>
        <taxon>Hypocreales</taxon>
        <taxon>Hypocreaceae</taxon>
        <taxon>Trichoderma</taxon>
    </lineage>
</organism>
<keyword evidence="2" id="KW-1185">Reference proteome</keyword>
<gene>
    <name evidence="1" type="ORF">M441DRAFT_307230</name>
</gene>